<sequence>MTLNYYRLEYSNAPKTINWLLFFVKRHCQFHGMTSSGCRACPMSHQSSSCSILAIYTQPNHRHNYWGGAS</sequence>
<comment type="caution">
    <text evidence="1">The sequence shown here is derived from an EMBL/GenBank/DDBJ whole genome shotgun (WGS) entry which is preliminary data.</text>
</comment>
<dbReference type="Proteomes" id="UP000593567">
    <property type="component" value="Unassembled WGS sequence"/>
</dbReference>
<evidence type="ECO:0000313" key="2">
    <source>
        <dbReference type="Proteomes" id="UP000593567"/>
    </source>
</evidence>
<reference evidence="1" key="1">
    <citation type="submission" date="2020-06" db="EMBL/GenBank/DDBJ databases">
        <title>Draft genome of Bugula neritina, a colonial animal packing powerful symbionts and potential medicines.</title>
        <authorList>
            <person name="Rayko M."/>
        </authorList>
    </citation>
    <scope>NUCLEOTIDE SEQUENCE [LARGE SCALE GENOMIC DNA]</scope>
    <source>
        <strain evidence="1">Kwan_BN1</strain>
    </source>
</reference>
<keyword evidence="2" id="KW-1185">Reference proteome</keyword>
<accession>A0A7J7JB34</accession>
<dbReference type="EMBL" id="VXIV02002794">
    <property type="protein sequence ID" value="KAF6022884.1"/>
    <property type="molecule type" value="Genomic_DNA"/>
</dbReference>
<organism evidence="1 2">
    <name type="scientific">Bugula neritina</name>
    <name type="common">Brown bryozoan</name>
    <name type="synonym">Sertularia neritina</name>
    <dbReference type="NCBI Taxonomy" id="10212"/>
    <lineage>
        <taxon>Eukaryota</taxon>
        <taxon>Metazoa</taxon>
        <taxon>Spiralia</taxon>
        <taxon>Lophotrochozoa</taxon>
        <taxon>Bryozoa</taxon>
        <taxon>Gymnolaemata</taxon>
        <taxon>Cheilostomatida</taxon>
        <taxon>Flustrina</taxon>
        <taxon>Buguloidea</taxon>
        <taxon>Bugulidae</taxon>
        <taxon>Bugula</taxon>
    </lineage>
</organism>
<gene>
    <name evidence="1" type="ORF">EB796_018810</name>
</gene>
<dbReference type="AlphaFoldDB" id="A0A7J7JB34"/>
<proteinExistence type="predicted"/>
<name>A0A7J7JB34_BUGNE</name>
<evidence type="ECO:0000313" key="1">
    <source>
        <dbReference type="EMBL" id="KAF6022884.1"/>
    </source>
</evidence>
<protein>
    <submittedName>
        <fullName evidence="1">Uncharacterized protein</fullName>
    </submittedName>
</protein>